<comment type="caution">
    <text evidence="4">The sequence shown here is derived from an EMBL/GenBank/DDBJ whole genome shotgun (WGS) entry which is preliminary data.</text>
</comment>
<feature type="domain" description="Reverse transcriptase Ty1/copia-type" evidence="2">
    <location>
        <begin position="557"/>
        <end position="661"/>
    </location>
</feature>
<dbReference type="InterPro" id="IPR013103">
    <property type="entry name" value="RVT_2"/>
</dbReference>
<name>A0A6L2LUS1_TANCI</name>
<dbReference type="Pfam" id="PF25597">
    <property type="entry name" value="SH3_retrovirus"/>
    <property type="match status" value="1"/>
</dbReference>
<dbReference type="CDD" id="cd09272">
    <property type="entry name" value="RNase_HI_RT_Ty1"/>
    <property type="match status" value="1"/>
</dbReference>
<dbReference type="PANTHER" id="PTHR11439:SF495">
    <property type="entry name" value="REVERSE TRANSCRIPTASE, RNA-DEPENDENT DNA POLYMERASE-RELATED"/>
    <property type="match status" value="1"/>
</dbReference>
<evidence type="ECO:0000256" key="1">
    <source>
        <dbReference type="SAM" id="MobiDB-lite"/>
    </source>
</evidence>
<organism evidence="4">
    <name type="scientific">Tanacetum cinerariifolium</name>
    <name type="common">Dalmatian daisy</name>
    <name type="synonym">Chrysanthemum cinerariifolium</name>
    <dbReference type="NCBI Taxonomy" id="118510"/>
    <lineage>
        <taxon>Eukaryota</taxon>
        <taxon>Viridiplantae</taxon>
        <taxon>Streptophyta</taxon>
        <taxon>Embryophyta</taxon>
        <taxon>Tracheophyta</taxon>
        <taxon>Spermatophyta</taxon>
        <taxon>Magnoliopsida</taxon>
        <taxon>eudicotyledons</taxon>
        <taxon>Gunneridae</taxon>
        <taxon>Pentapetalae</taxon>
        <taxon>asterids</taxon>
        <taxon>campanulids</taxon>
        <taxon>Asterales</taxon>
        <taxon>Asteraceae</taxon>
        <taxon>Asteroideae</taxon>
        <taxon>Anthemideae</taxon>
        <taxon>Anthemidinae</taxon>
        <taxon>Tanacetum</taxon>
    </lineage>
</organism>
<feature type="compositionally biased region" description="Low complexity" evidence="1">
    <location>
        <begin position="860"/>
        <end position="874"/>
    </location>
</feature>
<gene>
    <name evidence="4" type="ORF">Tci_037521</name>
</gene>
<evidence type="ECO:0000259" key="3">
    <source>
        <dbReference type="Pfam" id="PF25597"/>
    </source>
</evidence>
<feature type="domain" description="Retroviral polymerase SH3-like" evidence="3">
    <location>
        <begin position="268"/>
        <end position="316"/>
    </location>
</feature>
<accession>A0A6L2LUS1</accession>
<dbReference type="EMBL" id="BKCJ010005221">
    <property type="protein sequence ID" value="GEU65543.1"/>
    <property type="molecule type" value="Genomic_DNA"/>
</dbReference>
<dbReference type="Pfam" id="PF07727">
    <property type="entry name" value="RVT_2"/>
    <property type="match status" value="1"/>
</dbReference>
<dbReference type="InterPro" id="IPR057670">
    <property type="entry name" value="SH3_retrovirus"/>
</dbReference>
<evidence type="ECO:0000259" key="2">
    <source>
        <dbReference type="Pfam" id="PF07727"/>
    </source>
</evidence>
<feature type="compositionally biased region" description="Pro residues" evidence="1">
    <location>
        <begin position="837"/>
        <end position="859"/>
    </location>
</feature>
<sequence length="1293" mass="146531">MERNKGKLEGQLLKIRVKVDLYQDLTETTIQPCMAPSKLYIDYSLWEVILNGDSPTPTRIVDGVIQSIAPTTSDQRNKANLEEKSLDDLFKNLKIYEAEVKGSSTSSHNTQNIAFVSSNKTYSTNKSVSVVPCVFATSSKAIVSTLLNVDSLSDAVIYSFFASQSNSPQLDNEDLKQINPNDLEEIDLKWQMAMLTMRAMRFLKRTGRNLGANGTDTIGFDMSKFKCYNYHRRGYFARECRSPKDNMNKDTPRRTVPVEVSTLDALVSQYPLGKFNGKADEGFLVGYSVNSKAFRVFNSRTRIVQETLHINFLENKPNVVRIGTKWLFDIDTLIKSMNYQPVVVRNQPSDNVGIKENLDAGKVRKETVSAQQYVLLPLWSTGLQDPHNIDDVVADAAFDVKENENDVYVSPSEKFSFSSTNRVNAVSALVTAAGLNPTNSTNTASPSDTVVRPNFRIAGKSSFVDPSKYTDDPDMPELEDIVYFDDEEDVGAEADLSNLETNISVSPIQTTRVHKDHHVTQIIVDLTLAAQTKSMTRMVKEQGGLHHINDEDFHTYLPKGKRAISSKWVFKNKKDKRGIVIRNKARLVAQGHTQEEGIDYDEVFAHVARIEAIRLFLAYASFMGFIVYQMDVKSAFLYGTIKEEVYVYQPLRFEDLDYPDKSSLLLKDRDGEDVDVHIYRFVKGKTHLGLWYPTDSPFYLVAYSESDYAGASLDRKFTTGGCQFLGCRLISWQCKKQTIVATSSTETEYIAATSCYVQVLWIQNQLLDYGDLHLDDVDGVECVPNEKIFAELARMGYEKPPPNAKRTAWNEFSCSMASAVICLATAKVEEEVKVPNAPAPPSPTTAPSPPPQDPTPIPHATPHASPTQEQLTETSESSILLLNTLLETCATLFLKVTELEQDKHTQALEILKLKKRVKKLEKKKRSNSLAFKRLRKVGTSQRVKSSANTIVGAQEDASKQGGKIEAIDADEDITLNVNAVEPTVFDDEEVTMTMAQTLIKLKAEKAKLLDEQMAQRLHDEEVQQAIAREKQEKDDLERAKVLQQYDDKEENIDWNAVVEQVQERHLDNIRKGMTYDKVRPIFEREYKNVQTLFKPDKDVEEPKKKRVAEETLLQESFKKLKAVEVSGFESTQETPSNDLKEMSEEDVQNMLEIISVSEYKVEALHVKYPIIDWEIHTEVPNVDKEKALWVELKILFEPDANDVLWKLQRYMHYPITWKLHTNCGVHQVSSITRRHDMFLLTEKDYPLSNGVTTLMLSAKLQVEEDSEMARDLVMKIFMKANKPKRRSLDTSSK</sequence>
<dbReference type="PANTHER" id="PTHR11439">
    <property type="entry name" value="GAG-POL-RELATED RETROTRANSPOSON"/>
    <property type="match status" value="1"/>
</dbReference>
<feature type="region of interest" description="Disordered" evidence="1">
    <location>
        <begin position="834"/>
        <end position="874"/>
    </location>
</feature>
<reference evidence="4" key="1">
    <citation type="journal article" date="2019" name="Sci. Rep.">
        <title>Draft genome of Tanacetum cinerariifolium, the natural source of mosquito coil.</title>
        <authorList>
            <person name="Yamashiro T."/>
            <person name="Shiraishi A."/>
            <person name="Satake H."/>
            <person name="Nakayama K."/>
        </authorList>
    </citation>
    <scope>NUCLEOTIDE SEQUENCE</scope>
</reference>
<evidence type="ECO:0000313" key="4">
    <source>
        <dbReference type="EMBL" id="GEU65543.1"/>
    </source>
</evidence>
<proteinExistence type="predicted"/>
<protein>
    <submittedName>
        <fullName evidence="4">Uncharacterized protein</fullName>
    </submittedName>
</protein>